<dbReference type="AlphaFoldDB" id="A0A133KQ15"/>
<accession>A0A133KQ15</accession>
<protein>
    <submittedName>
        <fullName evidence="1">Uncharacterized protein</fullName>
    </submittedName>
</protein>
<sequence>MEPPSGNITSSFASIASPSIPCHRFHEVRHAPHMAFIIRRARSSRTIALKGTIAT</sequence>
<comment type="caution">
    <text evidence="1">The sequence shown here is derived from an EMBL/GenBank/DDBJ whole genome shotgun (WGS) entry which is preliminary data.</text>
</comment>
<organism evidence="1 2">
    <name type="scientific">Bifidobacterium bifidum</name>
    <dbReference type="NCBI Taxonomy" id="1681"/>
    <lineage>
        <taxon>Bacteria</taxon>
        <taxon>Bacillati</taxon>
        <taxon>Actinomycetota</taxon>
        <taxon>Actinomycetes</taxon>
        <taxon>Bifidobacteriales</taxon>
        <taxon>Bifidobacteriaceae</taxon>
        <taxon>Bifidobacterium</taxon>
    </lineage>
</organism>
<dbReference type="EMBL" id="LRPO01000029">
    <property type="protein sequence ID" value="KWZ81490.1"/>
    <property type="molecule type" value="Genomic_DNA"/>
</dbReference>
<name>A0A133KQ15_BIFBI</name>
<gene>
    <name evidence="1" type="ORF">HMPREF3196_00954</name>
</gene>
<reference evidence="1 2" key="1">
    <citation type="submission" date="2016-01" db="EMBL/GenBank/DDBJ databases">
        <authorList>
            <person name="Oliw E.H."/>
        </authorList>
    </citation>
    <scope>NUCLEOTIDE SEQUENCE [LARGE SCALE GENOMIC DNA]</scope>
    <source>
        <strain evidence="1 2">MJR8628B</strain>
    </source>
</reference>
<evidence type="ECO:0000313" key="2">
    <source>
        <dbReference type="Proteomes" id="UP000070092"/>
    </source>
</evidence>
<dbReference type="Proteomes" id="UP000070092">
    <property type="component" value="Unassembled WGS sequence"/>
</dbReference>
<evidence type="ECO:0000313" key="1">
    <source>
        <dbReference type="EMBL" id="KWZ81490.1"/>
    </source>
</evidence>
<proteinExistence type="predicted"/>